<dbReference type="PANTHER" id="PTHR45947">
    <property type="entry name" value="SULFOQUINOVOSYL TRANSFERASE SQD2"/>
    <property type="match status" value="1"/>
</dbReference>
<dbReference type="Pfam" id="PF13439">
    <property type="entry name" value="Glyco_transf_4"/>
    <property type="match status" value="1"/>
</dbReference>
<name>I0IA80_PHYMF</name>
<dbReference type="AlphaFoldDB" id="I0IA80"/>
<dbReference type="PATRIC" id="fig|1142394.8.peg.9"/>
<evidence type="ECO:0000313" key="2">
    <source>
        <dbReference type="EMBL" id="BAM02168.1"/>
    </source>
</evidence>
<dbReference type="CDD" id="cd03801">
    <property type="entry name" value="GT4_PimA-like"/>
    <property type="match status" value="1"/>
</dbReference>
<protein>
    <submittedName>
        <fullName evidence="2">Putative glycosyltransferase</fullName>
    </submittedName>
</protein>
<dbReference type="InterPro" id="IPR050194">
    <property type="entry name" value="Glycosyltransferase_grp1"/>
</dbReference>
<sequence length="373" mass="38394">MRVLLETDAVGGVWTFSLALAQALAREGVEAELALVGPDDAGRRGEAEAAGVRVHRLGGPLEWQPGVAGTEALLRQGEDLRSLAAERDASVLHTCTHAHAGRLAGADGLAVVHTGHSDVLTWWRAVHGTRPDARYDAYAAGLRRAVERAEAFVVPSRAYGRALGAATGEARPFRIIPNGVADPGPPAIRSGEPVALAAARFDDPLKNLAVLGRAGERLGPRLRIAGSGTGGPGAGGALGGAALLGNLGRAAMDRELGSAAVFAGPCRFEPFGLAVLEAAAAGCALVLADQPTHRELWDGVAAFVAGDDAEGWAEALASALRDPAATAAAGRAARERSAGYRVAGTARAYASLYREVLERRTGGSEIEARRRSA</sequence>
<organism evidence="2 3">
    <name type="scientific">Phycisphaera mikurensis (strain NBRC 102666 / KCTC 22515 / FYK2301M01)</name>
    <dbReference type="NCBI Taxonomy" id="1142394"/>
    <lineage>
        <taxon>Bacteria</taxon>
        <taxon>Pseudomonadati</taxon>
        <taxon>Planctomycetota</taxon>
        <taxon>Phycisphaerae</taxon>
        <taxon>Phycisphaerales</taxon>
        <taxon>Phycisphaeraceae</taxon>
        <taxon>Phycisphaera</taxon>
    </lineage>
</organism>
<gene>
    <name evidence="2" type="ordered locus">PSMK_00090</name>
</gene>
<keyword evidence="2" id="KW-0808">Transferase</keyword>
<accession>I0IA80</accession>
<dbReference type="eggNOG" id="COG0438">
    <property type="taxonomic scope" value="Bacteria"/>
</dbReference>
<dbReference type="Gene3D" id="3.40.50.2000">
    <property type="entry name" value="Glycogen Phosphorylase B"/>
    <property type="match status" value="2"/>
</dbReference>
<feature type="domain" description="Glycosyltransferase subfamily 4-like N-terminal" evidence="1">
    <location>
        <begin position="10"/>
        <end position="180"/>
    </location>
</feature>
<dbReference type="Proteomes" id="UP000007881">
    <property type="component" value="Chromosome"/>
</dbReference>
<dbReference type="Pfam" id="PF13692">
    <property type="entry name" value="Glyco_trans_1_4"/>
    <property type="match status" value="1"/>
</dbReference>
<evidence type="ECO:0000313" key="3">
    <source>
        <dbReference type="Proteomes" id="UP000007881"/>
    </source>
</evidence>
<dbReference type="RefSeq" id="WP_014435388.1">
    <property type="nucleotide sequence ID" value="NC_017080.1"/>
</dbReference>
<dbReference type="KEGG" id="phm:PSMK_00090"/>
<dbReference type="STRING" id="1142394.PSMK_00090"/>
<dbReference type="PANTHER" id="PTHR45947:SF3">
    <property type="entry name" value="SULFOQUINOVOSYL TRANSFERASE SQD2"/>
    <property type="match status" value="1"/>
</dbReference>
<keyword evidence="3" id="KW-1185">Reference proteome</keyword>
<dbReference type="InterPro" id="IPR028098">
    <property type="entry name" value="Glyco_trans_4-like_N"/>
</dbReference>
<dbReference type="GO" id="GO:0016758">
    <property type="term" value="F:hexosyltransferase activity"/>
    <property type="evidence" value="ECO:0007669"/>
    <property type="project" value="TreeGrafter"/>
</dbReference>
<dbReference type="HOGENOM" id="CLU_775479_0_0_0"/>
<evidence type="ECO:0000259" key="1">
    <source>
        <dbReference type="Pfam" id="PF13439"/>
    </source>
</evidence>
<dbReference type="EMBL" id="AP012338">
    <property type="protein sequence ID" value="BAM02168.1"/>
    <property type="molecule type" value="Genomic_DNA"/>
</dbReference>
<reference evidence="2 3" key="1">
    <citation type="submission" date="2012-02" db="EMBL/GenBank/DDBJ databases">
        <title>Complete genome sequence of Phycisphaera mikurensis NBRC 102666.</title>
        <authorList>
            <person name="Ankai A."/>
            <person name="Hosoyama A."/>
            <person name="Terui Y."/>
            <person name="Sekine M."/>
            <person name="Fukai R."/>
            <person name="Kato Y."/>
            <person name="Nakamura S."/>
            <person name="Yamada-Narita S."/>
            <person name="Kawakoshi A."/>
            <person name="Fukunaga Y."/>
            <person name="Yamazaki S."/>
            <person name="Fujita N."/>
        </authorList>
    </citation>
    <scope>NUCLEOTIDE SEQUENCE [LARGE SCALE GENOMIC DNA]</scope>
    <source>
        <strain evidence="3">NBRC 102666 / KCTC 22515 / FYK2301M01</strain>
    </source>
</reference>
<proteinExistence type="predicted"/>
<dbReference type="SUPFAM" id="SSF53756">
    <property type="entry name" value="UDP-Glycosyltransferase/glycogen phosphorylase"/>
    <property type="match status" value="1"/>
</dbReference>